<evidence type="ECO:0000256" key="7">
    <source>
        <dbReference type="SAM" id="Phobius"/>
    </source>
</evidence>
<name>A0A9W6GTF3_9HYPH</name>
<dbReference type="EMBL" id="BSEC01000001">
    <property type="protein sequence ID" value="GLI92613.1"/>
    <property type="molecule type" value="Genomic_DNA"/>
</dbReference>
<evidence type="ECO:0000256" key="6">
    <source>
        <dbReference type="SAM" id="MobiDB-lite"/>
    </source>
</evidence>
<evidence type="ECO:0000313" key="8">
    <source>
        <dbReference type="EMBL" id="GLI92613.1"/>
    </source>
</evidence>
<evidence type="ECO:0000256" key="3">
    <source>
        <dbReference type="ARBA" id="ARBA00022692"/>
    </source>
</evidence>
<dbReference type="InterPro" id="IPR005171">
    <property type="entry name" value="Cyt_c_oxidase_su4_prok"/>
</dbReference>
<feature type="region of interest" description="Disordered" evidence="6">
    <location>
        <begin position="1"/>
        <end position="25"/>
    </location>
</feature>
<comment type="caution">
    <text evidence="8">The sequence shown here is derived from an EMBL/GenBank/DDBJ whole genome shotgun (WGS) entry which is preliminary data.</text>
</comment>
<reference evidence="8" key="1">
    <citation type="journal article" date="2023" name="Int. J. Syst. Evol. Microbiol.">
        <title>Methylocystis iwaonis sp. nov., a type II methane-oxidizing bacterium from surface soil of a rice paddy field in Japan, and emended description of the genus Methylocystis (ex Whittenbury et al. 1970) Bowman et al. 1993.</title>
        <authorList>
            <person name="Kaise H."/>
            <person name="Sawadogo J.B."/>
            <person name="Alam M.S."/>
            <person name="Ueno C."/>
            <person name="Dianou D."/>
            <person name="Shinjo R."/>
            <person name="Asakawa S."/>
        </authorList>
    </citation>
    <scope>NUCLEOTIDE SEQUENCE</scope>
    <source>
        <strain evidence="8">LMG27198</strain>
    </source>
</reference>
<evidence type="ECO:0000256" key="2">
    <source>
        <dbReference type="ARBA" id="ARBA00022475"/>
    </source>
</evidence>
<organism evidence="8 9">
    <name type="scientific">Methylocystis echinoides</name>
    <dbReference type="NCBI Taxonomy" id="29468"/>
    <lineage>
        <taxon>Bacteria</taxon>
        <taxon>Pseudomonadati</taxon>
        <taxon>Pseudomonadota</taxon>
        <taxon>Alphaproteobacteria</taxon>
        <taxon>Hyphomicrobiales</taxon>
        <taxon>Methylocystaceae</taxon>
        <taxon>Methylocystis</taxon>
    </lineage>
</organism>
<protein>
    <submittedName>
        <fullName evidence="8">Cytochrome c oxidase subunit IV</fullName>
    </submittedName>
</protein>
<keyword evidence="9" id="KW-1185">Reference proteome</keyword>
<accession>A0A9W6GTF3</accession>
<keyword evidence="3 7" id="KW-0812">Transmembrane</keyword>
<evidence type="ECO:0000256" key="5">
    <source>
        <dbReference type="ARBA" id="ARBA00023136"/>
    </source>
</evidence>
<dbReference type="RefSeq" id="WP_281801934.1">
    <property type="nucleotide sequence ID" value="NZ_BSEC01000001.1"/>
</dbReference>
<keyword evidence="4 7" id="KW-1133">Transmembrane helix</keyword>
<dbReference type="AlphaFoldDB" id="A0A9W6GTF3"/>
<feature type="transmembrane region" description="Helical" evidence="7">
    <location>
        <begin position="92"/>
        <end position="114"/>
    </location>
</feature>
<dbReference type="Proteomes" id="UP001144323">
    <property type="component" value="Unassembled WGS sequence"/>
</dbReference>
<feature type="transmembrane region" description="Helical" evidence="7">
    <location>
        <begin position="35"/>
        <end position="55"/>
    </location>
</feature>
<keyword evidence="2" id="KW-1003">Cell membrane</keyword>
<sequence length="138" mass="15145">MKTAESENVPVAHGGDAHAAPSPRTEAAHGQQHPIALYLTVWGLLFVLSACSYLVDYFNFQGAERWGLIILFMLAKAGLIVAVFMHMAWERLALVVAILLPPMAVLVFVGTMALEGDYTHFTRATFFVSDGRQPVEAR</sequence>
<dbReference type="Pfam" id="PF03626">
    <property type="entry name" value="COX4_pro"/>
    <property type="match status" value="1"/>
</dbReference>
<evidence type="ECO:0000256" key="4">
    <source>
        <dbReference type="ARBA" id="ARBA00022989"/>
    </source>
</evidence>
<dbReference type="GO" id="GO:0005886">
    <property type="term" value="C:plasma membrane"/>
    <property type="evidence" value="ECO:0007669"/>
    <property type="project" value="UniProtKB-SubCell"/>
</dbReference>
<feature type="transmembrane region" description="Helical" evidence="7">
    <location>
        <begin position="67"/>
        <end position="86"/>
    </location>
</feature>
<comment type="subcellular location">
    <subcellularLocation>
        <location evidence="1">Cell membrane</location>
        <topology evidence="1">Multi-pass membrane protein</topology>
    </subcellularLocation>
</comment>
<gene>
    <name evidence="8" type="ORF">LMG27198_16050</name>
</gene>
<proteinExistence type="predicted"/>
<evidence type="ECO:0000313" key="9">
    <source>
        <dbReference type="Proteomes" id="UP001144323"/>
    </source>
</evidence>
<keyword evidence="5 7" id="KW-0472">Membrane</keyword>
<evidence type="ECO:0000256" key="1">
    <source>
        <dbReference type="ARBA" id="ARBA00004651"/>
    </source>
</evidence>